<proteinExistence type="predicted"/>
<protein>
    <recommendedName>
        <fullName evidence="3">C2 NT-type domain-containing protein</fullName>
    </recommendedName>
</protein>
<sequence length="963" mass="110355">MFKSATWRSEKKIKVVFKLQFQATQVPHLKAKTLSISLVPADVGKPTVRLGKSSIHEGTCSWENPIYETVKLVKETKTGKFRGKIYHFIVSTGSSKAGVLGEVSVDFVDFLGATNPVMLSVPLKATNSGAILHVIIQKLEGILDERYTEEDVSPITSYNGGLDMQLQDSDNLENRNVEFTEGEQPNRIKSRQLDQNGSLRDAQFEDNNAYQAYLTTIDKTSEKSSMDAGHVYQTYPDLSLKTTSDESVIDITNSPKEKNARDRMQEASDNVGRLNTQIKMLERQGEVSELELQSLRRQVAKESRKVQELSGQIVALKKERDTLKTEYEQLKSSPKGIVKAEISKDSQVETKNLREIPEEIKQELHHEKHLNKKLKIQLQKTEDSNSELILAIRDLKEEVNCKNQEIAHLSGKIKANQDEPKVLAEACTYKMDQNAELEETVKEQNKADEAELMKREMENLFVEIDLSRKEKEELKMCIEQLTLDYKILEKEKGDIYSDLERKQMAMMEMQHKLSDSLTTQKQLKQEIKDQAFLYSEALITINELKTEVKSLEKKLVEQAKDCQDNLTAASCAKVEQEQRAIRAEEALRKANLSNTKEANHLIEEFRRKSEEMTSIIDENEKLATQAVAESNDLRLHNGVLAKLLQKANDEIQLNKDEYERKLQDLSKGMNLEAERAWLESPNMDVKNAKIKTSKRDENNEAKAKSMEVGRLKQEKHVSTQAAYQKGTKTHNGEQNGKQHGESEMLQKWSEEKEELERELFSVKMEAEKIMEENVTLRTLIDDKKRRDEIMHSEMEKLRIQYDELKKHTFQEMNLENRNLKKHMFQLHGDSLKKQETRPVKDAVMCDKKLEEGKNSGGNRNSGDLGMLAVNTSEIEYCTAESKRDEILSGREPNLDNSHAKHVSDLAKLLNEVSSLKELNKNMAVELKDMQERYSEISLKFAEVEGERQQLVMTLRNLKNGKKT</sequence>
<feature type="coiled-coil region" evidence="1">
    <location>
        <begin position="534"/>
        <end position="593"/>
    </location>
</feature>
<feature type="coiled-coil region" evidence="1">
    <location>
        <begin position="371"/>
        <end position="412"/>
    </location>
</feature>
<dbReference type="EMBL" id="JBJUIK010000007">
    <property type="protein sequence ID" value="KAL3524269.1"/>
    <property type="molecule type" value="Genomic_DNA"/>
</dbReference>
<feature type="compositionally biased region" description="Basic and acidic residues" evidence="2">
    <location>
        <begin position="736"/>
        <end position="750"/>
    </location>
</feature>
<keyword evidence="1" id="KW-0175">Coiled coil</keyword>
<evidence type="ECO:0000313" key="5">
    <source>
        <dbReference type="Proteomes" id="UP001630127"/>
    </source>
</evidence>
<organism evidence="4 5">
    <name type="scientific">Cinchona calisaya</name>
    <dbReference type="NCBI Taxonomy" id="153742"/>
    <lineage>
        <taxon>Eukaryota</taxon>
        <taxon>Viridiplantae</taxon>
        <taxon>Streptophyta</taxon>
        <taxon>Embryophyta</taxon>
        <taxon>Tracheophyta</taxon>
        <taxon>Spermatophyta</taxon>
        <taxon>Magnoliopsida</taxon>
        <taxon>eudicotyledons</taxon>
        <taxon>Gunneridae</taxon>
        <taxon>Pentapetalae</taxon>
        <taxon>asterids</taxon>
        <taxon>lamiids</taxon>
        <taxon>Gentianales</taxon>
        <taxon>Rubiaceae</taxon>
        <taxon>Cinchonoideae</taxon>
        <taxon>Cinchoneae</taxon>
        <taxon>Cinchona</taxon>
    </lineage>
</organism>
<dbReference type="InterPro" id="IPR019448">
    <property type="entry name" value="NT-C2"/>
</dbReference>
<evidence type="ECO:0000259" key="3">
    <source>
        <dbReference type="PROSITE" id="PS51840"/>
    </source>
</evidence>
<dbReference type="Proteomes" id="UP001630127">
    <property type="component" value="Unassembled WGS sequence"/>
</dbReference>
<gene>
    <name evidence="4" type="ORF">ACH5RR_017103</name>
</gene>
<feature type="coiled-coil region" evidence="1">
    <location>
        <begin position="257"/>
        <end position="333"/>
    </location>
</feature>
<feature type="region of interest" description="Disordered" evidence="2">
    <location>
        <begin position="693"/>
        <end position="750"/>
    </location>
</feature>
<dbReference type="PANTHER" id="PTHR34452">
    <property type="entry name" value="MYOSIN HEAVY CHAIN-RELATED PROTEIN"/>
    <property type="match status" value="1"/>
</dbReference>
<name>A0ABD2ZZ04_9GENT</name>
<feature type="coiled-coil region" evidence="1">
    <location>
        <begin position="450"/>
        <end position="491"/>
    </location>
</feature>
<dbReference type="PANTHER" id="PTHR34452:SF14">
    <property type="entry name" value="MYOSIN HEAVY CHAIN, MUSCLE"/>
    <property type="match status" value="1"/>
</dbReference>
<feature type="domain" description="C2 NT-type" evidence="3">
    <location>
        <begin position="5"/>
        <end position="140"/>
    </location>
</feature>
<evidence type="ECO:0000313" key="4">
    <source>
        <dbReference type="EMBL" id="KAL3524269.1"/>
    </source>
</evidence>
<dbReference type="AlphaFoldDB" id="A0ABD2ZZ04"/>
<comment type="caution">
    <text evidence="4">The sequence shown here is derived from an EMBL/GenBank/DDBJ whole genome shotgun (WGS) entry which is preliminary data.</text>
</comment>
<reference evidence="4 5" key="1">
    <citation type="submission" date="2024-11" db="EMBL/GenBank/DDBJ databases">
        <title>A near-complete genome assembly of Cinchona calisaya.</title>
        <authorList>
            <person name="Lian D.C."/>
            <person name="Zhao X.W."/>
            <person name="Wei L."/>
        </authorList>
    </citation>
    <scope>NUCLEOTIDE SEQUENCE [LARGE SCALE GENOMIC DNA]</scope>
    <source>
        <tissue evidence="4">Nenye</tissue>
    </source>
</reference>
<keyword evidence="5" id="KW-1185">Reference proteome</keyword>
<feature type="coiled-coil region" evidence="1">
    <location>
        <begin position="905"/>
        <end position="946"/>
    </location>
</feature>
<dbReference type="PROSITE" id="PS51840">
    <property type="entry name" value="C2_NT"/>
    <property type="match status" value="1"/>
</dbReference>
<accession>A0ABD2ZZ04</accession>
<feature type="compositionally biased region" description="Basic and acidic residues" evidence="2">
    <location>
        <begin position="693"/>
        <end position="717"/>
    </location>
</feature>
<evidence type="ECO:0000256" key="2">
    <source>
        <dbReference type="SAM" id="MobiDB-lite"/>
    </source>
</evidence>
<dbReference type="Pfam" id="PF10358">
    <property type="entry name" value="NT-C2"/>
    <property type="match status" value="1"/>
</dbReference>
<evidence type="ECO:0000256" key="1">
    <source>
        <dbReference type="SAM" id="Coils"/>
    </source>
</evidence>